<dbReference type="SUPFAM" id="SSF56988">
    <property type="entry name" value="Anthrax protective antigen"/>
    <property type="match status" value="1"/>
</dbReference>
<dbReference type="Pfam" id="PF19404">
    <property type="entry name" value="DUF5977"/>
    <property type="match status" value="4"/>
</dbReference>
<evidence type="ECO:0000313" key="4">
    <source>
        <dbReference type="Proteomes" id="UP000316778"/>
    </source>
</evidence>
<protein>
    <submittedName>
        <fullName evidence="3">PA14 domain-containing protein</fullName>
    </submittedName>
</protein>
<sequence length="2381" mass="263098">MILALIAKGKKTVVCIMLALIYLETVIPSYALGMSRAAHRYSGMVDSGPGKGGKQPVNMIHPSLATVLPAGAPVATAVPVVKKKADMGGPTQPESQAFHSVNNDNMVDLFTGDFSYTIPLMDVGGYPITIGYNSGISMDQEASWVGLGWNINPGTITRNLRGLPDDFSGRDTIVKTANIKENKTVGVTTGADVEVIGLPLEKGKANSDTAKIGLSVGASLGFFHNTYRGWGMEFGLNSSINVGKSGMGGFTSGLSVSNNSQEGLSISPSFAAYTMRRQADGINGSLSISSTYNSRAGVKGLQLSGGLRQTEVSQKNVMQSQSDRNTSSTMGSTNGTFISFAYPSYTPSISLPYTSQNITVTLKAGFETKVVHPSFFISGYVSKQSLAESDRTAYLPAYGYLNYQHGAGNPGALLDFNREKEIPYREKPAVAHIAVPSYTYDVFSISGEGTGGMFRAYRSDIGFVYDHAMRTRDGSQRFSGDIGFGDLVHGGVDLNFTRAFTQTGPWLEQNPLASVIGFKDSDTTFEAAYFRNPGEKAVNSREFYEAIGGDDVVAPDLYQAGAVLSTTHRLSRYRNGRLEEKIPLPASAAFRKKRDKRTQVISYLTAEEASEAGFQQYIESYQVNEFGVRNCDTIVPEVEEPEGLLGEYFNYGWPTRFDNKFWEKIDPVIYFEKNSPDHNMNVGKPANGQWLDKDFSARWTGRLKAPVTGTYKFVFTHDDGVRLFINDVIQIDRWLCQSPGDEEQRTAYVNLVAGEMYDVKIEYYQSPKNYHLALYWSYPGQPQQIIPTEYLYLMPSKDTFVTGIVSRENRVNSFRKKHHISEIDVLNADGRRYIYGIPVYNIKQKDVTFSVDPIGANVGNGLVKYTPGEDDTTANFKGNDHYFNKEEVPAYAHSFLLTGIVSPDYADLTGDGISPDDPGDAIKFNYSKVAGVRNTFTWRAPYTDSAAYNEGLKTDTRDDRGSYVYGEKELWYLHSIESKNMIATFKLGDRKDMWPVDENGNKSANGVARKLEEINLYTKADFLKYGTNAIPVKTVHFGYSYKLCRGVNGTVNNLGKLTLDTIWFSYNGNDKGKRNPYIFHYNNNNPDYNIKSYDRWGNYKDPLQNPGSSASNFISNPEYPYALQDSATAAQNAAAWTLDSIVLPSGGRMKVVYESDDYAYVQNRRAMQFFKVAGFSAAPPSTLNDLNNELYGGQEDYLYVAINVPDPVTSLKELAYKYLAGLEKISFRLNVRMPSDRFGGGNEYIPCYARIDPSGEAGFINDGHTIWVKLKGIDAAGDDGSYSPLAQAAVQFLRLNLPSKAMPGSDVGDDLDLDVAVKVLMSLADNIKNTLNNFNDNARAKGWAKEVDTSRTLARLHSPRFKKYGGGLRVKRLLIYDHWNAMTRQKESVYGQEYQYTTVKEVAGIPMEISSGVATYEPMLGGEENPWRLPIEYKQQVAPLAPVSMGYTEEPLGESFFPAPSVGYSKVRIRSIHAKNTRSANGYQETSFYTSYDFPVITEMTTLSDSKKRYRPALANFLRIDAKHYLAISQGFKVELNDMNGKLRSQATYAETNDKTPITYAAHYYRVDNQQALFRHLNNTAMVINPKGEIDPAASIGKDVELMMDMREQHSVTNGNNFNVNGDFFTFSWPPVWMLPSFLSLFQREENKFRSAAATKVINRHGILDSIVVIEKGSKVVTRNLLFDSETGNPVLTSTKNEFDDPIYHFTYPAAWAYDGMSGAYKNIGLTVDNIRMRGGKIISGISEEDANRYFTGGDELLVWSHQKTGGIGFCNIEVASWPNSSRLWVVDANAFTGGAPDIYFVDSDGVPFSGDRMSMKVIRSGRKNIAATVGTVNMLENPLVKSIEENEEVWSLVIGDSSKVIDATAMEFQQFWKVADKRKVSYVSNCVPQTYEQYINDGECLNPPYLNEEISQVFTKNDCGTGGIPSTYQYVVPAGTYTSTVSQEQADSLAWADVAAYGQIYTNDYVTCTYHNKEIKRSFTKNDCPGDTLSDDCGVAGAVSTTTYTVPAGRYTSIISQEDADAYAEEEMNTFGQAYANSTGTCTYYNIETSRAFTRNDCPGGSVVIYTVPERTYMSTESPEQADSLAEADIQRNGQAYANAHGSCTATCQINVMGRTEADTPDELYPYSITVRSTLTGEPYSYTRIPDTDLLTTLPYCIAFEYQQNDALQIEIGAQNGIYAIINDKEKYGTNSIAAVFNDVGAPPFDIILSKTERPVFENSLQFRNIAKNDCSEGLSGSLVRYEVPAGTYTSTISLEDANNKAIAHIDMYGQGYANENGICVEPNTVRVMPKAGGVAPGANFTVTVKDVNTNEVLLQREFIGGDGIPYDNTSLSVGTYRVEVSASMETLRVIVNAEERTIASGASESWTVTTPIVVEVSKQ</sequence>
<evidence type="ECO:0000256" key="1">
    <source>
        <dbReference type="SAM" id="Phobius"/>
    </source>
</evidence>
<dbReference type="PROSITE" id="PS51820">
    <property type="entry name" value="PA14"/>
    <property type="match status" value="1"/>
</dbReference>
<proteinExistence type="predicted"/>
<dbReference type="SMART" id="SM00758">
    <property type="entry name" value="PA14"/>
    <property type="match status" value="1"/>
</dbReference>
<feature type="domain" description="PA14" evidence="2">
    <location>
        <begin position="639"/>
        <end position="790"/>
    </location>
</feature>
<dbReference type="EMBL" id="VLLG01000003">
    <property type="protein sequence ID" value="TWI88866.1"/>
    <property type="molecule type" value="Genomic_DNA"/>
</dbReference>
<dbReference type="Proteomes" id="UP000316778">
    <property type="component" value="Unassembled WGS sequence"/>
</dbReference>
<organism evidence="3 4">
    <name type="scientific">Chitinophaga japonensis</name>
    <name type="common">Flexibacter japonensis</name>
    <dbReference type="NCBI Taxonomy" id="104662"/>
    <lineage>
        <taxon>Bacteria</taxon>
        <taxon>Pseudomonadati</taxon>
        <taxon>Bacteroidota</taxon>
        <taxon>Chitinophagia</taxon>
        <taxon>Chitinophagales</taxon>
        <taxon>Chitinophagaceae</taxon>
        <taxon>Chitinophaga</taxon>
    </lineage>
</organism>
<dbReference type="Pfam" id="PF07691">
    <property type="entry name" value="PA14"/>
    <property type="match status" value="1"/>
</dbReference>
<comment type="caution">
    <text evidence="3">The sequence shown here is derived from an EMBL/GenBank/DDBJ whole genome shotgun (WGS) entry which is preliminary data.</text>
</comment>
<keyword evidence="1" id="KW-0472">Membrane</keyword>
<dbReference type="InterPro" id="IPR037524">
    <property type="entry name" value="PA14/GLEYA"/>
</dbReference>
<name>A0A562T702_CHIJA</name>
<keyword evidence="1" id="KW-0812">Transmembrane</keyword>
<gene>
    <name evidence="3" type="ORF">LX66_2953</name>
</gene>
<dbReference type="Gene3D" id="3.90.182.10">
    <property type="entry name" value="Toxin - Anthrax Protective Antigen,domain 1"/>
    <property type="match status" value="1"/>
</dbReference>
<dbReference type="InterPro" id="IPR046020">
    <property type="entry name" value="DUF5977"/>
</dbReference>
<dbReference type="RefSeq" id="WP_145714760.1">
    <property type="nucleotide sequence ID" value="NZ_BAAAFY010000001.1"/>
</dbReference>
<dbReference type="OrthoDB" id="9814627at2"/>
<evidence type="ECO:0000313" key="3">
    <source>
        <dbReference type="EMBL" id="TWI88866.1"/>
    </source>
</evidence>
<accession>A0A562T702</accession>
<dbReference type="InterPro" id="IPR011658">
    <property type="entry name" value="PA14_dom"/>
</dbReference>
<keyword evidence="4" id="KW-1185">Reference proteome</keyword>
<keyword evidence="1" id="KW-1133">Transmembrane helix</keyword>
<reference evidence="3 4" key="1">
    <citation type="journal article" date="2013" name="Stand. Genomic Sci.">
        <title>Genomic Encyclopedia of Type Strains, Phase I: The one thousand microbial genomes (KMG-I) project.</title>
        <authorList>
            <person name="Kyrpides N.C."/>
            <person name="Woyke T."/>
            <person name="Eisen J.A."/>
            <person name="Garrity G."/>
            <person name="Lilburn T.G."/>
            <person name="Beck B.J."/>
            <person name="Whitman W.B."/>
            <person name="Hugenholtz P."/>
            <person name="Klenk H.P."/>
        </authorList>
    </citation>
    <scope>NUCLEOTIDE SEQUENCE [LARGE SCALE GENOMIC DNA]</scope>
    <source>
        <strain evidence="3 4">DSM 13484</strain>
    </source>
</reference>
<feature type="transmembrane region" description="Helical" evidence="1">
    <location>
        <begin position="12"/>
        <end position="32"/>
    </location>
</feature>
<evidence type="ECO:0000259" key="2">
    <source>
        <dbReference type="PROSITE" id="PS51820"/>
    </source>
</evidence>